<name>M2NMI8_BAUPA</name>
<evidence type="ECO:0000313" key="3">
    <source>
        <dbReference type="EMBL" id="EMD00740.1"/>
    </source>
</evidence>
<sequence length="339" mass="36203">MAVKTAGLETAASNQQPVDSSLQPFLQRDFDPADYLNSSLSSLATAPASAQIGASNGQPVPLQELSSQLQNLLTQLNAQATRLSTNLTQLTDEIIRSGSRLAYEVEVLRGDANSLTHSIDSGLRQDIELFTPAPSSAAATDASNEGDGVPPPVGQVGGEPEYLDRLRTLTNVRSRLDAVIKVFGEAMAWPLAPSELATTSLVAVSAPASDADLQASERKGKGYMEQLRDELNDLIGSGDDPAGLDAAAARVAKLRSLAEVWRGTVEEKARMRLVDSLQTPIEEKQRALEEAGRSTKTTTTPARGVDHRYGDLAATRTASEGGYGFLQNLRNLKNEVYLE</sequence>
<feature type="compositionally biased region" description="Polar residues" evidence="2">
    <location>
        <begin position="11"/>
        <end position="20"/>
    </location>
</feature>
<reference evidence="3 4" key="1">
    <citation type="journal article" date="2012" name="PLoS Pathog.">
        <title>Diverse lifestyles and strategies of plant pathogenesis encoded in the genomes of eighteen Dothideomycetes fungi.</title>
        <authorList>
            <person name="Ohm R.A."/>
            <person name="Feau N."/>
            <person name="Henrissat B."/>
            <person name="Schoch C.L."/>
            <person name="Horwitz B.A."/>
            <person name="Barry K.W."/>
            <person name="Condon B.J."/>
            <person name="Copeland A.C."/>
            <person name="Dhillon B."/>
            <person name="Glaser F."/>
            <person name="Hesse C.N."/>
            <person name="Kosti I."/>
            <person name="LaButti K."/>
            <person name="Lindquist E.A."/>
            <person name="Lucas S."/>
            <person name="Salamov A.A."/>
            <person name="Bradshaw R.E."/>
            <person name="Ciuffetti L."/>
            <person name="Hamelin R.C."/>
            <person name="Kema G.H.J."/>
            <person name="Lawrence C."/>
            <person name="Scott J.A."/>
            <person name="Spatafora J.W."/>
            <person name="Turgeon B.G."/>
            <person name="de Wit P.J.G.M."/>
            <person name="Zhong S."/>
            <person name="Goodwin S.B."/>
            <person name="Grigoriev I.V."/>
        </authorList>
    </citation>
    <scope>NUCLEOTIDE SEQUENCE [LARGE SCALE GENOMIC DNA]</scope>
    <source>
        <strain evidence="3 4">UAMH 10762</strain>
    </source>
</reference>
<feature type="compositionally biased region" description="Low complexity" evidence="2">
    <location>
        <begin position="134"/>
        <end position="148"/>
    </location>
</feature>
<dbReference type="Proteomes" id="UP000011761">
    <property type="component" value="Unassembled WGS sequence"/>
</dbReference>
<organism evidence="3 4">
    <name type="scientific">Baudoinia panamericana (strain UAMH 10762)</name>
    <name type="common">Angels' share fungus</name>
    <name type="synonym">Baudoinia compniacensis (strain UAMH 10762)</name>
    <dbReference type="NCBI Taxonomy" id="717646"/>
    <lineage>
        <taxon>Eukaryota</taxon>
        <taxon>Fungi</taxon>
        <taxon>Dikarya</taxon>
        <taxon>Ascomycota</taxon>
        <taxon>Pezizomycotina</taxon>
        <taxon>Dothideomycetes</taxon>
        <taxon>Dothideomycetidae</taxon>
        <taxon>Mycosphaerellales</taxon>
        <taxon>Teratosphaeriaceae</taxon>
        <taxon>Baudoinia</taxon>
    </lineage>
</organism>
<dbReference type="STRING" id="717646.M2NMI8"/>
<keyword evidence="4" id="KW-1185">Reference proteome</keyword>
<accession>M2NMI8</accession>
<dbReference type="HOGENOM" id="CLU_024203_0_0_1"/>
<feature type="region of interest" description="Disordered" evidence="2">
    <location>
        <begin position="1"/>
        <end position="20"/>
    </location>
</feature>
<feature type="coiled-coil region" evidence="1">
    <location>
        <begin position="62"/>
        <end position="93"/>
    </location>
</feature>
<dbReference type="EMBL" id="KB445550">
    <property type="protein sequence ID" value="EMD00740.1"/>
    <property type="molecule type" value="Genomic_DNA"/>
</dbReference>
<dbReference type="OMA" id="FGEAMHW"/>
<evidence type="ECO:0000256" key="1">
    <source>
        <dbReference type="SAM" id="Coils"/>
    </source>
</evidence>
<proteinExistence type="predicted"/>
<gene>
    <name evidence="3" type="ORF">BAUCODRAFT_118479</name>
</gene>
<dbReference type="GeneID" id="19107331"/>
<dbReference type="KEGG" id="bcom:BAUCODRAFT_118479"/>
<feature type="region of interest" description="Disordered" evidence="2">
    <location>
        <begin position="287"/>
        <end position="306"/>
    </location>
</feature>
<dbReference type="OrthoDB" id="5413829at2759"/>
<feature type="region of interest" description="Disordered" evidence="2">
    <location>
        <begin position="134"/>
        <end position="159"/>
    </location>
</feature>
<dbReference type="AlphaFoldDB" id="M2NMI8"/>
<protein>
    <submittedName>
        <fullName evidence="3">Uncharacterized protein</fullName>
    </submittedName>
</protein>
<dbReference type="RefSeq" id="XP_007671924.1">
    <property type="nucleotide sequence ID" value="XM_007673734.1"/>
</dbReference>
<dbReference type="eggNOG" id="ENOG502SKZD">
    <property type="taxonomic scope" value="Eukaryota"/>
</dbReference>
<keyword evidence="1" id="KW-0175">Coiled coil</keyword>
<evidence type="ECO:0000313" key="4">
    <source>
        <dbReference type="Proteomes" id="UP000011761"/>
    </source>
</evidence>
<evidence type="ECO:0000256" key="2">
    <source>
        <dbReference type="SAM" id="MobiDB-lite"/>
    </source>
</evidence>
<dbReference type="Gene3D" id="6.10.250.2790">
    <property type="match status" value="1"/>
</dbReference>